<dbReference type="InterPro" id="IPR006311">
    <property type="entry name" value="TAT_signal"/>
</dbReference>
<feature type="binding site" evidence="3">
    <location>
        <position position="216"/>
    </location>
    <ligand>
        <name>Na(+)</name>
        <dbReference type="ChEBI" id="CHEBI:29101"/>
    </ligand>
</feature>
<dbReference type="GO" id="GO:0015849">
    <property type="term" value="P:organic acid transport"/>
    <property type="evidence" value="ECO:0007669"/>
    <property type="project" value="InterPro"/>
</dbReference>
<dbReference type="CDD" id="cd13682">
    <property type="entry name" value="PBP2_TRAP_alpha-ketoacid"/>
    <property type="match status" value="1"/>
</dbReference>
<feature type="binding site" evidence="2">
    <location>
        <position position="178"/>
    </location>
    <ligand>
        <name>substrate</name>
    </ligand>
</feature>
<feature type="binding site" evidence="2">
    <location>
        <position position="157"/>
    </location>
    <ligand>
        <name>substrate</name>
    </ligand>
</feature>
<dbReference type="GO" id="GO:0031317">
    <property type="term" value="C:tripartite ATP-independent periplasmic transporter complex"/>
    <property type="evidence" value="ECO:0007669"/>
    <property type="project" value="InterPro"/>
</dbReference>
<comment type="caution">
    <text evidence="5">The sequence shown here is derived from an EMBL/GenBank/DDBJ whole genome shotgun (WGS) entry which is preliminary data.</text>
</comment>
<reference evidence="5" key="1">
    <citation type="submission" date="2020-02" db="EMBL/GenBank/DDBJ databases">
        <authorList>
            <person name="Chen W.-M."/>
        </authorList>
    </citation>
    <scope>NUCLEOTIDE SEQUENCE</scope>
    <source>
        <strain evidence="5">NBD-18</strain>
    </source>
</reference>
<keyword evidence="1 4" id="KW-0732">Signal</keyword>
<evidence type="ECO:0000256" key="2">
    <source>
        <dbReference type="PIRSR" id="PIRSR039026-1"/>
    </source>
</evidence>
<feature type="chain" id="PRO_5025547180" evidence="4">
    <location>
        <begin position="28"/>
        <end position="367"/>
    </location>
</feature>
<keyword evidence="3" id="KW-0479">Metal-binding</keyword>
<name>A0A6B2R2D4_9BURK</name>
<dbReference type="AlphaFoldDB" id="A0A6B2R2D4"/>
<organism evidence="5">
    <name type="scientific">Sheuella amnicola</name>
    <dbReference type="NCBI Taxonomy" id="2707330"/>
    <lineage>
        <taxon>Bacteria</taxon>
        <taxon>Pseudomonadati</taxon>
        <taxon>Pseudomonadota</taxon>
        <taxon>Betaproteobacteria</taxon>
        <taxon>Burkholderiales</taxon>
        <taxon>Alcaligenaceae</taxon>
        <taxon>Sheuella</taxon>
    </lineage>
</organism>
<dbReference type="GO" id="GO:0046872">
    <property type="term" value="F:metal ion binding"/>
    <property type="evidence" value="ECO:0007669"/>
    <property type="project" value="UniProtKB-KW"/>
</dbReference>
<dbReference type="GO" id="GO:0043177">
    <property type="term" value="F:organic acid binding"/>
    <property type="evidence" value="ECO:0007669"/>
    <property type="project" value="InterPro"/>
</dbReference>
<dbReference type="InterPro" id="IPR038404">
    <property type="entry name" value="TRAP_DctP_sf"/>
</dbReference>
<evidence type="ECO:0000256" key="3">
    <source>
        <dbReference type="PIRSR" id="PIRSR039026-2"/>
    </source>
</evidence>
<evidence type="ECO:0000313" key="5">
    <source>
        <dbReference type="EMBL" id="NDY84273.1"/>
    </source>
</evidence>
<sequence length="367" mass="40989">MQRRSFLKKASMGAVAGGAAVAAPVFAQDAPTLNWRMASSFTRSLDTLYGGSEQFAKYVSEATNGKFNIRIFPGGEIVPALQVLDAVQKNTVEMGHSSGYYYYGKDPSLCFDTAVPFGLTARQMNAWMWEGDGMKMMRDLYKDYSIVNFPLGNTGAQMGGWYRKEIKTVEDLKGLKMRTAGFAGEVLSRLGVVPQQLAGGDIYPALEKGTLDAVEFVGPYDDEKLGFAKVAKYYYTPGWWEGGAQTSLYVNQGEYQKLPKSYQVIIDAATRATTISMTARYDNLNSTAMKRLLAQGTQLRVFPRAVLDASWDASLVVYGEFAAKNPRFKAIYENYMSWRNQLVDWFRVSELTYEQFISAKLGQLNRK</sequence>
<feature type="binding site" evidence="3">
    <location>
        <position position="241"/>
    </location>
    <ligand>
        <name>substrate</name>
    </ligand>
</feature>
<dbReference type="InterPro" id="IPR019546">
    <property type="entry name" value="TAT_signal_bac_arc"/>
</dbReference>
<dbReference type="PANTHER" id="PTHR33376:SF5">
    <property type="entry name" value="EXTRACYTOPLASMIC SOLUTE RECEPTOR PROTEIN"/>
    <property type="match status" value="1"/>
</dbReference>
<gene>
    <name evidence="5" type="ORF">G3I67_13650</name>
</gene>
<dbReference type="InterPro" id="IPR018389">
    <property type="entry name" value="DctP_fam"/>
</dbReference>
<dbReference type="PROSITE" id="PS51318">
    <property type="entry name" value="TAT"/>
    <property type="match status" value="1"/>
</dbReference>
<dbReference type="PANTHER" id="PTHR33376">
    <property type="match status" value="1"/>
</dbReference>
<dbReference type="Pfam" id="PF03480">
    <property type="entry name" value="DctP"/>
    <property type="match status" value="1"/>
</dbReference>
<dbReference type="Gene3D" id="3.40.190.10">
    <property type="entry name" value="Periplasmic binding protein-like II"/>
    <property type="match status" value="1"/>
</dbReference>
<dbReference type="NCBIfam" id="TIGR01409">
    <property type="entry name" value="TAT_signal_seq"/>
    <property type="match status" value="1"/>
</dbReference>
<accession>A0A6B2R2D4</accession>
<evidence type="ECO:0000256" key="1">
    <source>
        <dbReference type="ARBA" id="ARBA00022729"/>
    </source>
</evidence>
<dbReference type="GO" id="GO:0055085">
    <property type="term" value="P:transmembrane transport"/>
    <property type="evidence" value="ECO:0007669"/>
    <property type="project" value="InterPro"/>
</dbReference>
<dbReference type="Gene3D" id="3.40.190.170">
    <property type="entry name" value="Bacterial extracellular solute-binding protein, family 7"/>
    <property type="match status" value="1"/>
</dbReference>
<dbReference type="InterPro" id="IPR041722">
    <property type="entry name" value="TakP/all3028"/>
</dbReference>
<protein>
    <submittedName>
        <fullName evidence="5">TRAP transporter substrate-binding protein</fullName>
    </submittedName>
</protein>
<feature type="signal peptide" evidence="4">
    <location>
        <begin position="1"/>
        <end position="27"/>
    </location>
</feature>
<dbReference type="PIRSF" id="PIRSF039026">
    <property type="entry name" value="SiaP"/>
    <property type="match status" value="1"/>
</dbReference>
<dbReference type="InterPro" id="IPR026289">
    <property type="entry name" value="SBP_TakP-like"/>
</dbReference>
<proteinExistence type="predicted"/>
<feature type="binding site" evidence="3">
    <location>
        <position position="215"/>
    </location>
    <ligand>
        <name>substrate</name>
    </ligand>
</feature>
<dbReference type="EMBL" id="JAAGRN010000010">
    <property type="protein sequence ID" value="NDY84273.1"/>
    <property type="molecule type" value="Genomic_DNA"/>
</dbReference>
<dbReference type="RefSeq" id="WP_163656083.1">
    <property type="nucleotide sequence ID" value="NZ_JAAGRN010000010.1"/>
</dbReference>
<evidence type="ECO:0000256" key="4">
    <source>
        <dbReference type="SAM" id="SignalP"/>
    </source>
</evidence>